<dbReference type="PATRIC" id="fig|1396.535.peg.4212"/>
<sequence length="254" mass="29907">MDNKQNHMRLVYKSDRKKLKPYAQKLIDKDMLETIVGELSIQYKGLGIKNFRSSQTVSNFSLVINQNKKTFEVKCEIEMDYSFMYIAFDGSCLPENIRVLSSQIILSLWERIRFRFPEKNWIFGDYCILTLTDYYKRVEPSYAVARASEWIEMYHHIVEEGQSLQEDWLGPVSGAESLFIYITGLDGYNMAKTLEAEGILVVEQVDLNLYMLDWVDQPKTMYDSFKQKMLFVEKMVKEGFNIWLKEKPIQKNEG</sequence>
<dbReference type="RefSeq" id="WP_063259686.1">
    <property type="nucleotide sequence ID" value="NZ_LJKE01000015.1"/>
</dbReference>
<protein>
    <submittedName>
        <fullName evidence="1">Uncharacterized protein</fullName>
    </submittedName>
</protein>
<gene>
    <name evidence="1" type="ORF">B4088_0461</name>
</gene>
<accession>A0A164QPL2</accession>
<comment type="caution">
    <text evidence="1">The sequence shown here is derived from an EMBL/GenBank/DDBJ whole genome shotgun (WGS) entry which is preliminary data.</text>
</comment>
<dbReference type="Proteomes" id="UP000076482">
    <property type="component" value="Unassembled WGS sequence"/>
</dbReference>
<dbReference type="AlphaFoldDB" id="A0A164QPL2"/>
<dbReference type="EMBL" id="LJKE01000015">
    <property type="protein sequence ID" value="KZD72000.1"/>
    <property type="molecule type" value="Genomic_DNA"/>
</dbReference>
<proteinExistence type="predicted"/>
<reference evidence="1 2" key="1">
    <citation type="submission" date="2015-09" db="EMBL/GenBank/DDBJ databases">
        <title>Bacillus cereus food isolates.</title>
        <authorList>
            <person name="Boekhorst J."/>
        </authorList>
    </citation>
    <scope>NUCLEOTIDE SEQUENCE [LARGE SCALE GENOMIC DNA]</scope>
    <source>
        <strain evidence="1 2">B4088</strain>
    </source>
</reference>
<evidence type="ECO:0000313" key="1">
    <source>
        <dbReference type="EMBL" id="KZD72000.1"/>
    </source>
</evidence>
<name>A0A164QPL2_BACCE</name>
<organism evidence="1 2">
    <name type="scientific">Bacillus cereus</name>
    <dbReference type="NCBI Taxonomy" id="1396"/>
    <lineage>
        <taxon>Bacteria</taxon>
        <taxon>Bacillati</taxon>
        <taxon>Bacillota</taxon>
        <taxon>Bacilli</taxon>
        <taxon>Bacillales</taxon>
        <taxon>Bacillaceae</taxon>
        <taxon>Bacillus</taxon>
        <taxon>Bacillus cereus group</taxon>
    </lineage>
</organism>
<evidence type="ECO:0000313" key="2">
    <source>
        <dbReference type="Proteomes" id="UP000076482"/>
    </source>
</evidence>